<dbReference type="Gramene" id="Pp3c5_18920V3.1">
    <property type="protein sequence ID" value="Pp3c5_18920V3.1"/>
    <property type="gene ID" value="Pp3c5_18920"/>
</dbReference>
<dbReference type="PANTHER" id="PTHR12215:SF15">
    <property type="entry name" value="4'-PHOSPHOPANTETHEINYL TRANSFERASE SUPERFAMILY-RELATED"/>
    <property type="match status" value="1"/>
</dbReference>
<keyword evidence="6" id="KW-1185">Reference proteome</keyword>
<dbReference type="EnsemblPlants" id="Pp3c5_18920V3.4">
    <property type="protein sequence ID" value="Pp3c5_18920V3.4"/>
    <property type="gene ID" value="Pp3c5_18920"/>
</dbReference>
<dbReference type="RefSeq" id="XP_024374989.1">
    <property type="nucleotide sequence ID" value="XM_024519221.2"/>
</dbReference>
<sequence length="343" mass="38927">MKPAIMMATVASQHLFRPLPAPREVHLWFLFPEDVRDSSLMKIYRNLLSSDEQKKVLDCSHVKTQNERLLARTLVRTTLARYGMVEPSSLRFSTNEFGKPKVIWPARMEDNKIWSPHSLCFNLSHTQSLLACAVTMNGEVGVDVEESDRKLSRNLMSLARRRFSPEEADWLSHFEDSTEQRRRFMQLWTLKEAYIKALGTGISKTPLKDFTFALKPCVYARSYLERAVGFPAHPQAEAISMKFSSLMSSNDEPTIPAEKWQFILLQPSPLHIASVCTHVQQFNSPGENLEGKSVKNISLKMWRTVPLVEDQYLTEGAVALGISSPASERSVYLSAVSSKNHPL</sequence>
<dbReference type="RefSeq" id="XP_024374987.1">
    <property type="nucleotide sequence ID" value="XM_024519219.2"/>
</dbReference>
<dbReference type="GO" id="GO:0019878">
    <property type="term" value="P:lysine biosynthetic process via aminoadipic acid"/>
    <property type="evidence" value="ECO:0000318"/>
    <property type="project" value="GO_Central"/>
</dbReference>
<evidence type="ECO:0000313" key="4">
    <source>
        <dbReference type="EMBL" id="PNR54192.1"/>
    </source>
</evidence>
<evidence type="ECO:0000256" key="1">
    <source>
        <dbReference type="ARBA" id="ARBA00013172"/>
    </source>
</evidence>
<dbReference type="GO" id="GO:0005829">
    <property type="term" value="C:cytosol"/>
    <property type="evidence" value="ECO:0000318"/>
    <property type="project" value="GO_Central"/>
</dbReference>
<dbReference type="PANTHER" id="PTHR12215">
    <property type="entry name" value="PHOSPHOPANTETHEINE TRANSFERASE"/>
    <property type="match status" value="1"/>
</dbReference>
<proteinExistence type="predicted"/>
<dbReference type="Pfam" id="PF01648">
    <property type="entry name" value="ACPS"/>
    <property type="match status" value="1"/>
</dbReference>
<dbReference type="EnsemblPlants" id="Pp3c5_18920V3.1">
    <property type="protein sequence ID" value="Pp3c5_18920V3.1"/>
    <property type="gene ID" value="Pp3c5_18920"/>
</dbReference>
<reference evidence="4 6" key="2">
    <citation type="journal article" date="2018" name="Plant J.">
        <title>The Physcomitrella patens chromosome-scale assembly reveals moss genome structure and evolution.</title>
        <authorList>
            <person name="Lang D."/>
            <person name="Ullrich K.K."/>
            <person name="Murat F."/>
            <person name="Fuchs J."/>
            <person name="Jenkins J."/>
            <person name="Haas F.B."/>
            <person name="Piednoel M."/>
            <person name="Gundlach H."/>
            <person name="Van Bel M."/>
            <person name="Meyberg R."/>
            <person name="Vives C."/>
            <person name="Morata J."/>
            <person name="Symeonidi A."/>
            <person name="Hiss M."/>
            <person name="Muchero W."/>
            <person name="Kamisugi Y."/>
            <person name="Saleh O."/>
            <person name="Blanc G."/>
            <person name="Decker E.L."/>
            <person name="van Gessel N."/>
            <person name="Grimwood J."/>
            <person name="Hayes R.D."/>
            <person name="Graham S.W."/>
            <person name="Gunter L.E."/>
            <person name="McDaniel S.F."/>
            <person name="Hoernstein S.N.W."/>
            <person name="Larsson A."/>
            <person name="Li F.W."/>
            <person name="Perroud P.F."/>
            <person name="Phillips J."/>
            <person name="Ranjan P."/>
            <person name="Rokshar D.S."/>
            <person name="Rothfels C.J."/>
            <person name="Schneider L."/>
            <person name="Shu S."/>
            <person name="Stevenson D.W."/>
            <person name="Thummler F."/>
            <person name="Tillich M."/>
            <person name="Villarreal Aguilar J.C."/>
            <person name="Widiez T."/>
            <person name="Wong G.K."/>
            <person name="Wymore A."/>
            <person name="Zhang Y."/>
            <person name="Zimmer A.D."/>
            <person name="Quatrano R.S."/>
            <person name="Mayer K.F.X."/>
            <person name="Goodstein D."/>
            <person name="Casacuberta J.M."/>
            <person name="Vandepoele K."/>
            <person name="Reski R."/>
            <person name="Cuming A.C."/>
            <person name="Tuskan G.A."/>
            <person name="Maumus F."/>
            <person name="Salse J."/>
            <person name="Schmutz J."/>
            <person name="Rensing S.A."/>
        </authorList>
    </citation>
    <scope>NUCLEOTIDE SEQUENCE [LARGE SCALE GENOMIC DNA]</scope>
    <source>
        <strain evidence="5 6">cv. Gransden 2004</strain>
    </source>
</reference>
<dbReference type="OMA" id="RTTKHNI"/>
<evidence type="ECO:0000256" key="2">
    <source>
        <dbReference type="ARBA" id="ARBA00022679"/>
    </source>
</evidence>
<dbReference type="Proteomes" id="UP000006727">
    <property type="component" value="Chromosome 5"/>
</dbReference>
<evidence type="ECO:0000259" key="3">
    <source>
        <dbReference type="Pfam" id="PF01648"/>
    </source>
</evidence>
<evidence type="ECO:0000313" key="6">
    <source>
        <dbReference type="Proteomes" id="UP000006727"/>
    </source>
</evidence>
<dbReference type="EnsemblPlants" id="Pp3c5_18920V3.3">
    <property type="protein sequence ID" value="Pp3c5_18920V3.3"/>
    <property type="gene ID" value="Pp3c5_18920"/>
</dbReference>
<dbReference type="Gramene" id="Pp3c5_18920V3.4">
    <property type="protein sequence ID" value="Pp3c5_18920V3.4"/>
    <property type="gene ID" value="Pp3c5_18920"/>
</dbReference>
<reference evidence="4 6" key="1">
    <citation type="journal article" date="2008" name="Science">
        <title>The Physcomitrella genome reveals evolutionary insights into the conquest of land by plants.</title>
        <authorList>
            <person name="Rensing S."/>
            <person name="Lang D."/>
            <person name="Zimmer A."/>
            <person name="Terry A."/>
            <person name="Salamov A."/>
            <person name="Shapiro H."/>
            <person name="Nishiyama T."/>
            <person name="Perroud P.-F."/>
            <person name="Lindquist E."/>
            <person name="Kamisugi Y."/>
            <person name="Tanahashi T."/>
            <person name="Sakakibara K."/>
            <person name="Fujita T."/>
            <person name="Oishi K."/>
            <person name="Shin-I T."/>
            <person name="Kuroki Y."/>
            <person name="Toyoda A."/>
            <person name="Suzuki Y."/>
            <person name="Hashimoto A."/>
            <person name="Yamaguchi K."/>
            <person name="Sugano A."/>
            <person name="Kohara Y."/>
            <person name="Fujiyama A."/>
            <person name="Anterola A."/>
            <person name="Aoki S."/>
            <person name="Ashton N."/>
            <person name="Barbazuk W.B."/>
            <person name="Barker E."/>
            <person name="Bennetzen J."/>
            <person name="Bezanilla M."/>
            <person name="Blankenship R."/>
            <person name="Cho S.H."/>
            <person name="Dutcher S."/>
            <person name="Estelle M."/>
            <person name="Fawcett J.A."/>
            <person name="Gundlach H."/>
            <person name="Hanada K."/>
            <person name="Heyl A."/>
            <person name="Hicks K.A."/>
            <person name="Hugh J."/>
            <person name="Lohr M."/>
            <person name="Mayer K."/>
            <person name="Melkozernov A."/>
            <person name="Murata T."/>
            <person name="Nelson D."/>
            <person name="Pils B."/>
            <person name="Prigge M."/>
            <person name="Reiss B."/>
            <person name="Renner T."/>
            <person name="Rombauts S."/>
            <person name="Rushton P."/>
            <person name="Sanderfoot A."/>
            <person name="Schween G."/>
            <person name="Shiu S.-H."/>
            <person name="Stueber K."/>
            <person name="Theodoulou F.L."/>
            <person name="Tu H."/>
            <person name="Van de Peer Y."/>
            <person name="Verrier P.J."/>
            <person name="Waters E."/>
            <person name="Wood A."/>
            <person name="Yang L."/>
            <person name="Cove D."/>
            <person name="Cuming A."/>
            <person name="Hasebe M."/>
            <person name="Lucas S."/>
            <person name="Mishler D.B."/>
            <person name="Reski R."/>
            <person name="Grigoriev I."/>
            <person name="Quatrano R.S."/>
            <person name="Boore J.L."/>
        </authorList>
    </citation>
    <scope>NUCLEOTIDE SEQUENCE [LARGE SCALE GENOMIC DNA]</scope>
    <source>
        <strain evidence="5 6">cv. Gransden 2004</strain>
    </source>
</reference>
<dbReference type="OrthoDB" id="26719at2759"/>
<dbReference type="STRING" id="3218.A0A2K1KK96"/>
<reference evidence="5" key="3">
    <citation type="submission" date="2020-12" db="UniProtKB">
        <authorList>
            <consortium name="EnsemblPlants"/>
        </authorList>
    </citation>
    <scope>IDENTIFICATION</scope>
</reference>
<dbReference type="Gene3D" id="3.90.470.20">
    <property type="entry name" value="4'-phosphopantetheinyl transferase domain"/>
    <property type="match status" value="2"/>
</dbReference>
<organism evidence="4">
    <name type="scientific">Physcomitrium patens</name>
    <name type="common">Spreading-leaved earth moss</name>
    <name type="synonym">Physcomitrella patens</name>
    <dbReference type="NCBI Taxonomy" id="3218"/>
    <lineage>
        <taxon>Eukaryota</taxon>
        <taxon>Viridiplantae</taxon>
        <taxon>Streptophyta</taxon>
        <taxon>Embryophyta</taxon>
        <taxon>Bryophyta</taxon>
        <taxon>Bryophytina</taxon>
        <taxon>Bryopsida</taxon>
        <taxon>Funariidae</taxon>
        <taxon>Funariales</taxon>
        <taxon>Funariaceae</taxon>
        <taxon>Physcomitrium</taxon>
    </lineage>
</organism>
<dbReference type="KEGG" id="ppp:112282060"/>
<name>A0A2K1KK96_PHYPA</name>
<accession>A0A2K1KK96</accession>
<dbReference type="EMBL" id="ABEU02000005">
    <property type="protein sequence ID" value="PNR54192.1"/>
    <property type="molecule type" value="Genomic_DNA"/>
</dbReference>
<gene>
    <name evidence="5" type="primary">LOC112282060</name>
    <name evidence="4" type="ORF">PHYPA_007869</name>
</gene>
<dbReference type="GO" id="GO:0008897">
    <property type="term" value="F:holo-[acyl-carrier-protein] synthase activity"/>
    <property type="evidence" value="ECO:0000318"/>
    <property type="project" value="GO_Central"/>
</dbReference>
<dbReference type="Gramene" id="Pp3c5_18920V3.3">
    <property type="protein sequence ID" value="Pp3c5_18920V3.3"/>
    <property type="gene ID" value="Pp3c5_18920"/>
</dbReference>
<dbReference type="RefSeq" id="XP_024374986.1">
    <property type="nucleotide sequence ID" value="XM_024519218.2"/>
</dbReference>
<dbReference type="SUPFAM" id="SSF56214">
    <property type="entry name" value="4'-phosphopantetheinyl transferase"/>
    <property type="match status" value="2"/>
</dbReference>
<feature type="domain" description="4'-phosphopantetheinyl transferase" evidence="3">
    <location>
        <begin position="140"/>
        <end position="212"/>
    </location>
</feature>
<dbReference type="AlphaFoldDB" id="A0A2K1KK96"/>
<protein>
    <recommendedName>
        <fullName evidence="1">holo-[acyl-carrier-protein] synthase</fullName>
        <ecNumber evidence="1">2.7.8.7</ecNumber>
    </recommendedName>
</protein>
<dbReference type="InterPro" id="IPR008278">
    <property type="entry name" value="4-PPantetheinyl_Trfase_dom"/>
</dbReference>
<dbReference type="GeneID" id="112282060"/>
<dbReference type="FunCoup" id="A0A2K1KK96">
    <property type="interactions" value="2534"/>
</dbReference>
<evidence type="ECO:0000313" key="5">
    <source>
        <dbReference type="EnsemblPlants" id="Pp3c5_18920V3.1"/>
    </source>
</evidence>
<dbReference type="PaxDb" id="3218-PP1S93_18V6.1"/>
<dbReference type="EC" id="2.7.8.7" evidence="1"/>
<dbReference type="InterPro" id="IPR037143">
    <property type="entry name" value="4-PPantetheinyl_Trfase_dom_sf"/>
</dbReference>
<dbReference type="InterPro" id="IPR050559">
    <property type="entry name" value="P-Pant_transferase_sf"/>
</dbReference>
<dbReference type="GO" id="GO:0000287">
    <property type="term" value="F:magnesium ion binding"/>
    <property type="evidence" value="ECO:0007669"/>
    <property type="project" value="InterPro"/>
</dbReference>
<keyword evidence="2" id="KW-0808">Transferase</keyword>